<proteinExistence type="predicted"/>
<dbReference type="AlphaFoldDB" id="A0A1A9V8K5"/>
<evidence type="ECO:0000313" key="2">
    <source>
        <dbReference type="Proteomes" id="UP000078200"/>
    </source>
</evidence>
<sequence>MIRKRRLQHISAILHHNRPCFCVAHLIRSLSSLSIEGREYHGFNLLVAYAEEYFVEPLAKPGMSFWRKLATINGTLSGDSNFRKIPVPGASCSVSSISSTLYLVDVARRVLHRWFDCSR</sequence>
<name>A0A1A9V8K5_GLOAU</name>
<dbReference type="EnsemblMetazoa" id="GAUT029294-RA">
    <property type="protein sequence ID" value="GAUT029294-PA"/>
    <property type="gene ID" value="GAUT029294"/>
</dbReference>
<protein>
    <submittedName>
        <fullName evidence="1">Uncharacterized protein</fullName>
    </submittedName>
</protein>
<dbReference type="Proteomes" id="UP000078200">
    <property type="component" value="Unassembled WGS sequence"/>
</dbReference>
<dbReference type="VEuPathDB" id="VectorBase:GAUT029294"/>
<reference evidence="1" key="1">
    <citation type="submission" date="2020-05" db="UniProtKB">
        <authorList>
            <consortium name="EnsemblMetazoa"/>
        </authorList>
    </citation>
    <scope>IDENTIFICATION</scope>
    <source>
        <strain evidence="1">TTRI</strain>
    </source>
</reference>
<keyword evidence="2" id="KW-1185">Reference proteome</keyword>
<accession>A0A1A9V8K5</accession>
<evidence type="ECO:0000313" key="1">
    <source>
        <dbReference type="EnsemblMetazoa" id="GAUT029294-PA"/>
    </source>
</evidence>
<organism evidence="1 2">
    <name type="scientific">Glossina austeni</name>
    <name type="common">Savannah tsetse fly</name>
    <dbReference type="NCBI Taxonomy" id="7395"/>
    <lineage>
        <taxon>Eukaryota</taxon>
        <taxon>Metazoa</taxon>
        <taxon>Ecdysozoa</taxon>
        <taxon>Arthropoda</taxon>
        <taxon>Hexapoda</taxon>
        <taxon>Insecta</taxon>
        <taxon>Pterygota</taxon>
        <taxon>Neoptera</taxon>
        <taxon>Endopterygota</taxon>
        <taxon>Diptera</taxon>
        <taxon>Brachycera</taxon>
        <taxon>Muscomorpha</taxon>
        <taxon>Hippoboscoidea</taxon>
        <taxon>Glossinidae</taxon>
        <taxon>Glossina</taxon>
    </lineage>
</organism>